<proteinExistence type="predicted"/>
<sequence length="190" mass="21270">MRPTGLSSAVMSKKTRGSAMFPAAAAILRRSVSWDGRLGRAVAPKWLDCLKVESIDSRQIDLNAIFCRSWKPAGNRFHARRSARYDFRRECDERIKHLSSEFLPRNFEGSNATVSREQITPWHGDRRRPFHVSATPPRDSVVDPADAHARADNRVAAAQESRPGGAGRVQDPDGGGCDRARLNRRISQHE</sequence>
<accession>A0A4S2KDI6</accession>
<feature type="compositionally biased region" description="Basic and acidic residues" evidence="1">
    <location>
        <begin position="176"/>
        <end position="190"/>
    </location>
</feature>
<evidence type="ECO:0000313" key="2">
    <source>
        <dbReference type="EMBL" id="TGZ47140.1"/>
    </source>
</evidence>
<dbReference type="Proteomes" id="UP000310200">
    <property type="component" value="Unassembled WGS sequence"/>
</dbReference>
<feature type="region of interest" description="Disordered" evidence="1">
    <location>
        <begin position="113"/>
        <end position="190"/>
    </location>
</feature>
<reference evidence="2 3" key="1">
    <citation type="journal article" date="2019" name="Philos. Trans. R. Soc. Lond., B, Biol. Sci.">
        <title>Ant behaviour and brain gene expression of defending hosts depend on the ecological success of the intruding social parasite.</title>
        <authorList>
            <person name="Kaur R."/>
            <person name="Stoldt M."/>
            <person name="Jongepier E."/>
            <person name="Feldmeyer B."/>
            <person name="Menzel F."/>
            <person name="Bornberg-Bauer E."/>
            <person name="Foitzik S."/>
        </authorList>
    </citation>
    <scope>NUCLEOTIDE SEQUENCE [LARGE SCALE GENOMIC DNA]</scope>
    <source>
        <tissue evidence="2">Whole body</tissue>
    </source>
</reference>
<dbReference type="EMBL" id="QBLH01002754">
    <property type="protein sequence ID" value="TGZ47140.1"/>
    <property type="molecule type" value="Genomic_DNA"/>
</dbReference>
<gene>
    <name evidence="2" type="ORF">DBV15_06103</name>
</gene>
<evidence type="ECO:0000256" key="1">
    <source>
        <dbReference type="SAM" id="MobiDB-lite"/>
    </source>
</evidence>
<organism evidence="2 3">
    <name type="scientific">Temnothorax longispinosus</name>
    <dbReference type="NCBI Taxonomy" id="300112"/>
    <lineage>
        <taxon>Eukaryota</taxon>
        <taxon>Metazoa</taxon>
        <taxon>Ecdysozoa</taxon>
        <taxon>Arthropoda</taxon>
        <taxon>Hexapoda</taxon>
        <taxon>Insecta</taxon>
        <taxon>Pterygota</taxon>
        <taxon>Neoptera</taxon>
        <taxon>Endopterygota</taxon>
        <taxon>Hymenoptera</taxon>
        <taxon>Apocrita</taxon>
        <taxon>Aculeata</taxon>
        <taxon>Formicoidea</taxon>
        <taxon>Formicidae</taxon>
        <taxon>Myrmicinae</taxon>
        <taxon>Temnothorax</taxon>
    </lineage>
</organism>
<keyword evidence="3" id="KW-1185">Reference proteome</keyword>
<protein>
    <submittedName>
        <fullName evidence="2">Uncharacterized protein</fullName>
    </submittedName>
</protein>
<dbReference type="AlphaFoldDB" id="A0A4S2KDI6"/>
<comment type="caution">
    <text evidence="2">The sequence shown here is derived from an EMBL/GenBank/DDBJ whole genome shotgun (WGS) entry which is preliminary data.</text>
</comment>
<name>A0A4S2KDI6_9HYME</name>
<evidence type="ECO:0000313" key="3">
    <source>
        <dbReference type="Proteomes" id="UP000310200"/>
    </source>
</evidence>